<name>A0A239PCS9_9ACTN</name>
<dbReference type="EMBL" id="FZPH01000018">
    <property type="protein sequence ID" value="SNT64871.1"/>
    <property type="molecule type" value="Genomic_DNA"/>
</dbReference>
<gene>
    <name evidence="1" type="ORF">SAMN05421812_118127</name>
</gene>
<proteinExistence type="predicted"/>
<dbReference type="OrthoDB" id="3698439at2"/>
<sequence>MSAEPEVVFNVATDPARVGWLPEPLHHRPVATAPGLVAAWLGDAWRADLVVQDIPAGGALAVLEMSADGLDDDALAAVVEHALTELDGEVEESFTGG</sequence>
<dbReference type="Proteomes" id="UP000198362">
    <property type="component" value="Unassembled WGS sequence"/>
</dbReference>
<organism evidence="1 2">
    <name type="scientific">Asanoa hainanensis</name>
    <dbReference type="NCBI Taxonomy" id="560556"/>
    <lineage>
        <taxon>Bacteria</taxon>
        <taxon>Bacillati</taxon>
        <taxon>Actinomycetota</taxon>
        <taxon>Actinomycetes</taxon>
        <taxon>Micromonosporales</taxon>
        <taxon>Micromonosporaceae</taxon>
        <taxon>Asanoa</taxon>
    </lineage>
</organism>
<dbReference type="AlphaFoldDB" id="A0A239PCS9"/>
<evidence type="ECO:0000313" key="2">
    <source>
        <dbReference type="Proteomes" id="UP000198362"/>
    </source>
</evidence>
<evidence type="ECO:0000313" key="1">
    <source>
        <dbReference type="EMBL" id="SNT64871.1"/>
    </source>
</evidence>
<protein>
    <submittedName>
        <fullName evidence="1">Uncharacterized protein</fullName>
    </submittedName>
</protein>
<accession>A0A239PCS9</accession>
<reference evidence="1 2" key="1">
    <citation type="submission" date="2017-06" db="EMBL/GenBank/DDBJ databases">
        <authorList>
            <person name="Kim H.J."/>
            <person name="Triplett B.A."/>
        </authorList>
    </citation>
    <scope>NUCLEOTIDE SEQUENCE [LARGE SCALE GENOMIC DNA]</scope>
    <source>
        <strain evidence="1 2">CGMCC 4.5593</strain>
    </source>
</reference>
<keyword evidence="2" id="KW-1185">Reference proteome</keyword>